<keyword evidence="8" id="KW-1185">Reference proteome</keyword>
<gene>
    <name evidence="7" type="ORF">FA10DRAFT_236106</name>
</gene>
<evidence type="ECO:0000313" key="7">
    <source>
        <dbReference type="EMBL" id="PWN92871.1"/>
    </source>
</evidence>
<proteinExistence type="inferred from homology"/>
<evidence type="ECO:0000256" key="3">
    <source>
        <dbReference type="ARBA" id="ARBA00022737"/>
    </source>
</evidence>
<evidence type="ECO:0000256" key="2">
    <source>
        <dbReference type="ARBA" id="ARBA00022614"/>
    </source>
</evidence>
<reference evidence="7 8" key="1">
    <citation type="journal article" date="2018" name="Mol. Biol. Evol.">
        <title>Broad Genomic Sampling Reveals a Smut Pathogenic Ancestry of the Fungal Clade Ustilaginomycotina.</title>
        <authorList>
            <person name="Kijpornyongpan T."/>
            <person name="Mondo S.J."/>
            <person name="Barry K."/>
            <person name="Sandor L."/>
            <person name="Lee J."/>
            <person name="Lipzen A."/>
            <person name="Pangilinan J."/>
            <person name="LaButti K."/>
            <person name="Hainaut M."/>
            <person name="Henrissat B."/>
            <person name="Grigoriev I.V."/>
            <person name="Spatafora J.W."/>
            <person name="Aime M.C."/>
        </authorList>
    </citation>
    <scope>NUCLEOTIDE SEQUENCE [LARGE SCALE GENOMIC DNA]</scope>
    <source>
        <strain evidence="7 8">MCA 4198</strain>
    </source>
</reference>
<dbReference type="SUPFAM" id="SSF52058">
    <property type="entry name" value="L domain-like"/>
    <property type="match status" value="1"/>
</dbReference>
<dbReference type="AlphaFoldDB" id="A0A316YUG0"/>
<dbReference type="OrthoDB" id="433501at2759"/>
<keyword evidence="3" id="KW-0677">Repeat</keyword>
<dbReference type="GO" id="GO:0005686">
    <property type="term" value="C:U2 snRNP"/>
    <property type="evidence" value="ECO:0007669"/>
    <property type="project" value="TreeGrafter"/>
</dbReference>
<dbReference type="STRING" id="215250.A0A316YUG0"/>
<evidence type="ECO:0000256" key="4">
    <source>
        <dbReference type="ARBA" id="ARBA00023242"/>
    </source>
</evidence>
<evidence type="ECO:0000256" key="6">
    <source>
        <dbReference type="ARBA" id="ARBA00024238"/>
    </source>
</evidence>
<dbReference type="Pfam" id="PF14580">
    <property type="entry name" value="LRR_9"/>
    <property type="match status" value="1"/>
</dbReference>
<comment type="similarity">
    <text evidence="5">Belongs to the U2 small nuclear ribonucleoprotein A family.</text>
</comment>
<dbReference type="InterPro" id="IPR032675">
    <property type="entry name" value="LRR_dom_sf"/>
</dbReference>
<dbReference type="InterPro" id="IPR044640">
    <property type="entry name" value="RU2A"/>
</dbReference>
<dbReference type="FunFam" id="3.80.10.10:FF:000026">
    <property type="entry name" value="U2 small nuclear ribonucleoprotein A"/>
    <property type="match status" value="1"/>
</dbReference>
<dbReference type="InterPro" id="IPR001611">
    <property type="entry name" value="Leu-rich_rpt"/>
</dbReference>
<dbReference type="RefSeq" id="XP_025380069.1">
    <property type="nucleotide sequence ID" value="XM_025519061.1"/>
</dbReference>
<dbReference type="PANTHER" id="PTHR10552">
    <property type="entry name" value="U2 SMALL NUCLEAR RIBONUCLEOPROTEIN A"/>
    <property type="match status" value="1"/>
</dbReference>
<sequence>MKLTPELITRSGSTISTLRDRELDLRGHKIPAIENLGVTQDQNDCLDLTDNDIRALTNFPVLKRLHTLIASNNLVSRIDHRLANSLPRLTTLVLTNNALADLSALDPLGRFPLLEFLTLQGNPVARKKHYREYVVWKCKKVRVLDFQRVKQKERELAKQLMETADGRPSALAASLSAAGQAPKDAAAAGKGATNGVGATTKTFEVGAGLVNGGGPKAGAKLTAAERKALEEAIERSTSLEEIKKLEDRLRLGYSIAAADGMEE</sequence>
<dbReference type="GO" id="GO:0030620">
    <property type="term" value="F:U2 snRNA binding"/>
    <property type="evidence" value="ECO:0007669"/>
    <property type="project" value="InterPro"/>
</dbReference>
<dbReference type="Gene3D" id="3.80.10.10">
    <property type="entry name" value="Ribonuclease Inhibitor"/>
    <property type="match status" value="1"/>
</dbReference>
<name>A0A316YUG0_9BASI</name>
<dbReference type="GeneID" id="37040977"/>
<evidence type="ECO:0000256" key="5">
    <source>
        <dbReference type="ARBA" id="ARBA00024196"/>
    </source>
</evidence>
<keyword evidence="4" id="KW-0539">Nucleus</keyword>
<keyword evidence="2" id="KW-0433">Leucine-rich repeat</keyword>
<accession>A0A316YUG0</accession>
<dbReference type="GO" id="GO:0000398">
    <property type="term" value="P:mRNA splicing, via spliceosome"/>
    <property type="evidence" value="ECO:0007669"/>
    <property type="project" value="InterPro"/>
</dbReference>
<comment type="subcellular location">
    <subcellularLocation>
        <location evidence="1">Nucleus</location>
    </subcellularLocation>
</comment>
<dbReference type="Proteomes" id="UP000245768">
    <property type="component" value="Unassembled WGS sequence"/>
</dbReference>
<evidence type="ECO:0000313" key="8">
    <source>
        <dbReference type="Proteomes" id="UP000245768"/>
    </source>
</evidence>
<dbReference type="PROSITE" id="PS51450">
    <property type="entry name" value="LRR"/>
    <property type="match status" value="1"/>
</dbReference>
<protein>
    <recommendedName>
        <fullName evidence="6">U2 small nuclear ribonucleoprotein A'</fullName>
    </recommendedName>
</protein>
<dbReference type="EMBL" id="KZ819634">
    <property type="protein sequence ID" value="PWN92871.1"/>
    <property type="molecule type" value="Genomic_DNA"/>
</dbReference>
<dbReference type="InParanoid" id="A0A316YUG0"/>
<evidence type="ECO:0000256" key="1">
    <source>
        <dbReference type="ARBA" id="ARBA00004123"/>
    </source>
</evidence>
<dbReference type="PANTHER" id="PTHR10552:SF6">
    <property type="entry name" value="U2 SMALL NUCLEAR RIBONUCLEOPROTEIN A"/>
    <property type="match status" value="1"/>
</dbReference>
<organism evidence="7 8">
    <name type="scientific">Acaromyces ingoldii</name>
    <dbReference type="NCBI Taxonomy" id="215250"/>
    <lineage>
        <taxon>Eukaryota</taxon>
        <taxon>Fungi</taxon>
        <taxon>Dikarya</taxon>
        <taxon>Basidiomycota</taxon>
        <taxon>Ustilaginomycotina</taxon>
        <taxon>Exobasidiomycetes</taxon>
        <taxon>Exobasidiales</taxon>
        <taxon>Cryptobasidiaceae</taxon>
        <taxon>Acaromyces</taxon>
    </lineage>
</organism>
<dbReference type="FunCoup" id="A0A316YUG0">
    <property type="interactions" value="818"/>
</dbReference>